<name>A0ABD0YIG1_9HEMI</name>
<evidence type="ECO:0000256" key="6">
    <source>
        <dbReference type="ARBA" id="ARBA00016714"/>
    </source>
</evidence>
<evidence type="ECO:0000256" key="2">
    <source>
        <dbReference type="ARBA" id="ARBA00004173"/>
    </source>
</evidence>
<evidence type="ECO:0000256" key="11">
    <source>
        <dbReference type="ARBA" id="ARBA00031181"/>
    </source>
</evidence>
<dbReference type="GO" id="GO:0003860">
    <property type="term" value="F:3-hydroxyisobutyryl-CoA hydrolase activity"/>
    <property type="evidence" value="ECO:0007669"/>
    <property type="project" value="UniProtKB-EC"/>
</dbReference>
<dbReference type="Pfam" id="PF16113">
    <property type="entry name" value="ECH_2"/>
    <property type="match status" value="1"/>
</dbReference>
<dbReference type="GO" id="GO:0009083">
    <property type="term" value="P:branched-chain amino acid catabolic process"/>
    <property type="evidence" value="ECO:0007669"/>
    <property type="project" value="UniProtKB-KW"/>
</dbReference>
<dbReference type="PANTHER" id="PTHR43176:SF3">
    <property type="entry name" value="3-HYDROXYISOBUTYRYL-COA HYDROLASE, MITOCHONDRIAL"/>
    <property type="match status" value="1"/>
</dbReference>
<proteinExistence type="inferred from homology"/>
<dbReference type="NCBIfam" id="NF004127">
    <property type="entry name" value="PRK05617.1"/>
    <property type="match status" value="1"/>
</dbReference>
<dbReference type="InterPro" id="IPR029045">
    <property type="entry name" value="ClpP/crotonase-like_dom_sf"/>
</dbReference>
<accession>A0ABD0YIG1</accession>
<evidence type="ECO:0000256" key="1">
    <source>
        <dbReference type="ARBA" id="ARBA00001709"/>
    </source>
</evidence>
<keyword evidence="14" id="KW-1185">Reference proteome</keyword>
<evidence type="ECO:0000259" key="12">
    <source>
        <dbReference type="Pfam" id="PF16113"/>
    </source>
</evidence>
<keyword evidence="7" id="KW-0101">Branched-chain amino acid catabolism</keyword>
<evidence type="ECO:0000256" key="10">
    <source>
        <dbReference type="ARBA" id="ARBA00024871"/>
    </source>
</evidence>
<organism evidence="13 14">
    <name type="scientific">Ranatra chinensis</name>
    <dbReference type="NCBI Taxonomy" id="642074"/>
    <lineage>
        <taxon>Eukaryota</taxon>
        <taxon>Metazoa</taxon>
        <taxon>Ecdysozoa</taxon>
        <taxon>Arthropoda</taxon>
        <taxon>Hexapoda</taxon>
        <taxon>Insecta</taxon>
        <taxon>Pterygota</taxon>
        <taxon>Neoptera</taxon>
        <taxon>Paraneoptera</taxon>
        <taxon>Hemiptera</taxon>
        <taxon>Heteroptera</taxon>
        <taxon>Panheteroptera</taxon>
        <taxon>Nepomorpha</taxon>
        <taxon>Nepidae</taxon>
        <taxon>Ranatrinae</taxon>
        <taxon>Ranatra</taxon>
    </lineage>
</organism>
<evidence type="ECO:0000256" key="3">
    <source>
        <dbReference type="ARBA" id="ARBA00005109"/>
    </source>
</evidence>
<gene>
    <name evidence="13" type="ORF">AAG570_003557</name>
</gene>
<dbReference type="SUPFAM" id="SSF52096">
    <property type="entry name" value="ClpP/crotonase"/>
    <property type="match status" value="1"/>
</dbReference>
<comment type="catalytic activity">
    <reaction evidence="1">
        <text>3-hydroxy-2-methylpropanoyl-CoA + H2O = 3-hydroxy-2-methylpropanoate + CoA + H(+)</text>
        <dbReference type="Rhea" id="RHEA:20888"/>
        <dbReference type="ChEBI" id="CHEBI:11805"/>
        <dbReference type="ChEBI" id="CHEBI:15377"/>
        <dbReference type="ChEBI" id="CHEBI:15378"/>
        <dbReference type="ChEBI" id="CHEBI:57287"/>
        <dbReference type="ChEBI" id="CHEBI:57340"/>
        <dbReference type="EC" id="3.1.2.4"/>
    </reaction>
</comment>
<evidence type="ECO:0000256" key="4">
    <source>
        <dbReference type="ARBA" id="ARBA00005254"/>
    </source>
</evidence>
<comment type="similarity">
    <text evidence="4">Belongs to the enoyl-CoA hydratase/isomerase family.</text>
</comment>
<evidence type="ECO:0000313" key="13">
    <source>
        <dbReference type="EMBL" id="KAL1122152.1"/>
    </source>
</evidence>
<comment type="subcellular location">
    <subcellularLocation>
        <location evidence="2">Mitochondrion</location>
    </subcellularLocation>
</comment>
<dbReference type="Proteomes" id="UP001558652">
    <property type="component" value="Unassembled WGS sequence"/>
</dbReference>
<sequence length="344" mass="37679">MINRCGVITLNRPKALNAINLPMVCKILDALKEWERCADLVVVRGGEKAFCAGGDVAGITKGGPQAADKGKTFFRTEYLMNNTIGTYKIPYVAIVHGITMGGGVGLSVHGKYRIATESTVFAMPETQIGLFPDVGGTYFLPRLAGKLGLYLALTGDRLKGMDVVKAGVATHFCQSKDIPDLFNALINIEGSPCDLEANVLSKFTVDPRTHVFSLSTHIPTIDRIFSLPSVEQMMEELERDGSEWCLTTLKRLKTMSPISLKVTKKALEFGAVMSLQECLQMENRIAGAAVEARISADFYEGVRALLIDKDKKPKWSPQNLTLVTDEMVEGYFKPLSPKEELIIA</sequence>
<evidence type="ECO:0000256" key="5">
    <source>
        <dbReference type="ARBA" id="ARBA00011915"/>
    </source>
</evidence>
<evidence type="ECO:0000313" key="14">
    <source>
        <dbReference type="Proteomes" id="UP001558652"/>
    </source>
</evidence>
<reference evidence="13 14" key="1">
    <citation type="submission" date="2024-07" db="EMBL/GenBank/DDBJ databases">
        <title>Chromosome-level genome assembly of the water stick insect Ranatra chinensis (Heteroptera: Nepidae).</title>
        <authorList>
            <person name="Liu X."/>
        </authorList>
    </citation>
    <scope>NUCLEOTIDE SEQUENCE [LARGE SCALE GENOMIC DNA]</scope>
    <source>
        <strain evidence="13">Cailab_2021Rc</strain>
        <tissue evidence="13">Muscle</tissue>
    </source>
</reference>
<dbReference type="InterPro" id="IPR032259">
    <property type="entry name" value="HIBYL-CoA-H"/>
</dbReference>
<keyword evidence="9" id="KW-0496">Mitochondrion</keyword>
<comment type="caution">
    <text evidence="13">The sequence shown here is derived from an EMBL/GenBank/DDBJ whole genome shotgun (WGS) entry which is preliminary data.</text>
</comment>
<dbReference type="FunFam" id="3.90.226.10:FF:000026">
    <property type="entry name" value="3-hydroxyisobutyryl-CoA hydrolase, mitochondrial"/>
    <property type="match status" value="1"/>
</dbReference>
<comment type="function">
    <text evidence="10">Hydrolyzes 3-hydroxyisobutyryl-CoA (HIBYL-CoA), a saline catabolite. Has high activity toward isobutyryl-CoA. Could be an isobutyryl-CoA dehydrogenase that functions in valine catabolism. Also hydrolyzes 3-hydroxypropanoyl-CoA.</text>
</comment>
<feature type="domain" description="Enoyl-CoA hydratase/isomerase" evidence="12">
    <location>
        <begin position="5"/>
        <end position="332"/>
    </location>
</feature>
<dbReference type="InterPro" id="IPR045004">
    <property type="entry name" value="ECH_dom"/>
</dbReference>
<dbReference type="PANTHER" id="PTHR43176">
    <property type="entry name" value="3-HYDROXYISOBUTYRYL-COA HYDROLASE-RELATED"/>
    <property type="match status" value="1"/>
</dbReference>
<dbReference type="AlphaFoldDB" id="A0ABD0YIG1"/>
<dbReference type="EC" id="3.1.2.4" evidence="5"/>
<dbReference type="GO" id="GO:0005739">
    <property type="term" value="C:mitochondrion"/>
    <property type="evidence" value="ECO:0007669"/>
    <property type="project" value="UniProtKB-SubCell"/>
</dbReference>
<evidence type="ECO:0000256" key="8">
    <source>
        <dbReference type="ARBA" id="ARBA00022801"/>
    </source>
</evidence>
<comment type="pathway">
    <text evidence="3">Amino-acid degradation; L-valine degradation.</text>
</comment>
<dbReference type="EMBL" id="JBFDAA010000014">
    <property type="protein sequence ID" value="KAL1122152.1"/>
    <property type="molecule type" value="Genomic_DNA"/>
</dbReference>
<evidence type="ECO:0000256" key="9">
    <source>
        <dbReference type="ARBA" id="ARBA00023128"/>
    </source>
</evidence>
<dbReference type="CDD" id="cd06558">
    <property type="entry name" value="crotonase-like"/>
    <property type="match status" value="1"/>
</dbReference>
<dbReference type="Gene3D" id="3.90.226.10">
    <property type="entry name" value="2-enoyl-CoA Hydratase, Chain A, domain 1"/>
    <property type="match status" value="1"/>
</dbReference>
<keyword evidence="8" id="KW-0378">Hydrolase</keyword>
<protein>
    <recommendedName>
        <fullName evidence="6">3-hydroxyisobutyryl-CoA hydrolase, mitochondrial</fullName>
        <ecNumber evidence="5">3.1.2.4</ecNumber>
    </recommendedName>
    <alternativeName>
        <fullName evidence="11">3-hydroxyisobutyryl-coenzyme A hydrolase</fullName>
    </alternativeName>
</protein>
<evidence type="ECO:0000256" key="7">
    <source>
        <dbReference type="ARBA" id="ARBA00022456"/>
    </source>
</evidence>